<evidence type="ECO:0000313" key="2">
    <source>
        <dbReference type="EMBL" id="MCG2578006.1"/>
    </source>
</evidence>
<reference evidence="2" key="1">
    <citation type="submission" date="2022-01" db="EMBL/GenBank/DDBJ databases">
        <authorList>
            <person name="Jo J.-H."/>
            <person name="Im W.-T."/>
        </authorList>
    </citation>
    <scope>NUCLEOTIDE SEQUENCE</scope>
    <source>
        <strain evidence="2">XY25</strain>
    </source>
</reference>
<dbReference type="Proteomes" id="UP001165384">
    <property type="component" value="Unassembled WGS sequence"/>
</dbReference>
<organism evidence="2 3">
    <name type="scientific">Dechloromonas hankyongensis</name>
    <dbReference type="NCBI Taxonomy" id="2908002"/>
    <lineage>
        <taxon>Bacteria</taxon>
        <taxon>Pseudomonadati</taxon>
        <taxon>Pseudomonadota</taxon>
        <taxon>Betaproteobacteria</taxon>
        <taxon>Rhodocyclales</taxon>
        <taxon>Azonexaceae</taxon>
        <taxon>Dechloromonas</taxon>
    </lineage>
</organism>
<name>A0ABS9K4C0_9RHOO</name>
<gene>
    <name evidence="2" type="ORF">LZ012_13510</name>
</gene>
<comment type="caution">
    <text evidence="2">The sequence shown here is derived from an EMBL/GenBank/DDBJ whole genome shotgun (WGS) entry which is preliminary data.</text>
</comment>
<sequence length="66" mass="7067">MSATHFKNLRSQPANAAVGKGEAQSGQDEMSIFSLRDTLSGISVREANFSEFLAALRQQGMHAAKA</sequence>
<feature type="region of interest" description="Disordered" evidence="1">
    <location>
        <begin position="1"/>
        <end position="30"/>
    </location>
</feature>
<evidence type="ECO:0000256" key="1">
    <source>
        <dbReference type="SAM" id="MobiDB-lite"/>
    </source>
</evidence>
<feature type="compositionally biased region" description="Polar residues" evidence="1">
    <location>
        <begin position="1"/>
        <end position="14"/>
    </location>
</feature>
<accession>A0ABS9K4C0</accession>
<keyword evidence="3" id="KW-1185">Reference proteome</keyword>
<protein>
    <submittedName>
        <fullName evidence="2">Uncharacterized protein</fullName>
    </submittedName>
</protein>
<dbReference type="EMBL" id="JAKLTN010000002">
    <property type="protein sequence ID" value="MCG2578006.1"/>
    <property type="molecule type" value="Genomic_DNA"/>
</dbReference>
<evidence type="ECO:0000313" key="3">
    <source>
        <dbReference type="Proteomes" id="UP001165384"/>
    </source>
</evidence>
<proteinExistence type="predicted"/>
<dbReference type="RefSeq" id="WP_275711333.1">
    <property type="nucleotide sequence ID" value="NZ_JAKLTN010000002.1"/>
</dbReference>